<keyword evidence="1" id="KW-1133">Transmembrane helix</keyword>
<evidence type="ECO:0000256" key="1">
    <source>
        <dbReference type="SAM" id="Phobius"/>
    </source>
</evidence>
<name>A0A419R1V0_9SPHN</name>
<dbReference type="InterPro" id="IPR021309">
    <property type="entry name" value="YgaP-like_TM"/>
</dbReference>
<feature type="domain" description="Inner membrane protein YgaP-like transmembrane" evidence="2">
    <location>
        <begin position="2"/>
        <end position="65"/>
    </location>
</feature>
<keyword evidence="1" id="KW-0812">Transmembrane</keyword>
<keyword evidence="4" id="KW-1185">Reference proteome</keyword>
<proteinExistence type="predicted"/>
<keyword evidence="1" id="KW-0472">Membrane</keyword>
<dbReference type="Proteomes" id="UP000284322">
    <property type="component" value="Unassembled WGS sequence"/>
</dbReference>
<protein>
    <submittedName>
        <fullName evidence="3">DUF2892 domain-containing protein</fullName>
    </submittedName>
</protein>
<organism evidence="3 4">
    <name type="scientific">Tsuneonella suprasediminis</name>
    <dbReference type="NCBI Taxonomy" id="2306996"/>
    <lineage>
        <taxon>Bacteria</taxon>
        <taxon>Pseudomonadati</taxon>
        <taxon>Pseudomonadota</taxon>
        <taxon>Alphaproteobacteria</taxon>
        <taxon>Sphingomonadales</taxon>
        <taxon>Erythrobacteraceae</taxon>
        <taxon>Tsuneonella</taxon>
    </lineage>
</organism>
<evidence type="ECO:0000313" key="3">
    <source>
        <dbReference type="EMBL" id="RJX67884.1"/>
    </source>
</evidence>
<dbReference type="Pfam" id="PF11127">
    <property type="entry name" value="YgaP-like_TM"/>
    <property type="match status" value="1"/>
</dbReference>
<evidence type="ECO:0000259" key="2">
    <source>
        <dbReference type="Pfam" id="PF11127"/>
    </source>
</evidence>
<reference evidence="3 4" key="1">
    <citation type="submission" date="2018-09" db="EMBL/GenBank/DDBJ databases">
        <title>Altererythrobacter sp.Ery1 and Ery12, the genome sequencing of novel strains in genus Alterythrobacter.</title>
        <authorList>
            <person name="Cheng H."/>
            <person name="Wu Y.-H."/>
            <person name="Fang C."/>
            <person name="Xu X.-W."/>
        </authorList>
    </citation>
    <scope>NUCLEOTIDE SEQUENCE [LARGE SCALE GENOMIC DNA]</scope>
    <source>
        <strain evidence="3 4">Ery12</strain>
    </source>
</reference>
<dbReference type="EMBL" id="RAHJ01000018">
    <property type="protein sequence ID" value="RJX67884.1"/>
    <property type="molecule type" value="Genomic_DNA"/>
</dbReference>
<gene>
    <name evidence="3" type="ORF">D6858_07960</name>
</gene>
<sequence>MLNMGKSDRTMRVIGAIILAVLAATGVLTGTVATVAWIVAAVLLLTSLIGFCPAYKLIGLDTRKKG</sequence>
<dbReference type="AlphaFoldDB" id="A0A419R1V0"/>
<evidence type="ECO:0000313" key="4">
    <source>
        <dbReference type="Proteomes" id="UP000284322"/>
    </source>
</evidence>
<accession>A0A419R1V0</accession>
<feature type="transmembrane region" description="Helical" evidence="1">
    <location>
        <begin position="39"/>
        <end position="58"/>
    </location>
</feature>
<comment type="caution">
    <text evidence="3">The sequence shown here is derived from an EMBL/GenBank/DDBJ whole genome shotgun (WGS) entry which is preliminary data.</text>
</comment>